<organism evidence="4 5">
    <name type="scientific">Variovorax boronicumulans</name>
    <dbReference type="NCBI Taxonomy" id="436515"/>
    <lineage>
        <taxon>Bacteria</taxon>
        <taxon>Pseudomonadati</taxon>
        <taxon>Pseudomonadota</taxon>
        <taxon>Betaproteobacteria</taxon>
        <taxon>Burkholderiales</taxon>
        <taxon>Comamonadaceae</taxon>
        <taxon>Variovorax</taxon>
    </lineage>
</organism>
<dbReference type="PANTHER" id="PTHR43581:SF4">
    <property type="entry name" value="ATP_GTP PHOSPHATASE"/>
    <property type="match status" value="1"/>
</dbReference>
<gene>
    <name evidence="4" type="ORF">J2W25_000884</name>
</gene>
<dbReference type="InterPro" id="IPR051396">
    <property type="entry name" value="Bact_Antivir_Def_Nuclease"/>
</dbReference>
<dbReference type="GO" id="GO:0005524">
    <property type="term" value="F:ATP binding"/>
    <property type="evidence" value="ECO:0007669"/>
    <property type="project" value="UniProtKB-KW"/>
</dbReference>
<keyword evidence="4" id="KW-0547">Nucleotide-binding</keyword>
<comment type="caution">
    <text evidence="4">The sequence shown here is derived from an EMBL/GenBank/DDBJ whole genome shotgun (WGS) entry which is preliminary data.</text>
</comment>
<dbReference type="Proteomes" id="UP001244295">
    <property type="component" value="Unassembled WGS sequence"/>
</dbReference>
<dbReference type="AlphaFoldDB" id="A0AAW8DR68"/>
<dbReference type="InterPro" id="IPR038729">
    <property type="entry name" value="Rad50/SbcC_AAA"/>
</dbReference>
<dbReference type="SUPFAM" id="SSF52540">
    <property type="entry name" value="P-loop containing nucleoside triphosphate hydrolases"/>
    <property type="match status" value="1"/>
</dbReference>
<keyword evidence="4" id="KW-0067">ATP-binding</keyword>
<dbReference type="GO" id="GO:0016887">
    <property type="term" value="F:ATP hydrolysis activity"/>
    <property type="evidence" value="ECO:0007669"/>
    <property type="project" value="InterPro"/>
</dbReference>
<dbReference type="Gene3D" id="3.40.50.300">
    <property type="entry name" value="P-loop containing nucleotide triphosphate hydrolases"/>
    <property type="match status" value="2"/>
</dbReference>
<feature type="domain" description="ATPase AAA-type core" evidence="1">
    <location>
        <begin position="267"/>
        <end position="332"/>
    </location>
</feature>
<dbReference type="PANTHER" id="PTHR43581">
    <property type="entry name" value="ATP/GTP PHOSPHATASE"/>
    <property type="match status" value="1"/>
</dbReference>
<reference evidence="4" key="1">
    <citation type="submission" date="2023-07" db="EMBL/GenBank/DDBJ databases">
        <title>Sorghum-associated microbial communities from plants grown in Nebraska, USA.</title>
        <authorList>
            <person name="Schachtman D."/>
        </authorList>
    </citation>
    <scope>NUCLEOTIDE SEQUENCE</scope>
    <source>
        <strain evidence="4">DS2795</strain>
    </source>
</reference>
<evidence type="ECO:0000259" key="3">
    <source>
        <dbReference type="Pfam" id="PF20469"/>
    </source>
</evidence>
<evidence type="ECO:0000259" key="2">
    <source>
        <dbReference type="Pfam" id="PF13476"/>
    </source>
</evidence>
<dbReference type="Pfam" id="PF13476">
    <property type="entry name" value="AAA_23"/>
    <property type="match status" value="1"/>
</dbReference>
<dbReference type="InterPro" id="IPR003959">
    <property type="entry name" value="ATPase_AAA_core"/>
</dbReference>
<name>A0AAW8DR68_9BURK</name>
<dbReference type="CDD" id="cd01026">
    <property type="entry name" value="TOPRIM_OLD"/>
    <property type="match status" value="1"/>
</dbReference>
<evidence type="ECO:0000259" key="1">
    <source>
        <dbReference type="Pfam" id="PF13304"/>
    </source>
</evidence>
<evidence type="ECO:0000313" key="4">
    <source>
        <dbReference type="EMBL" id="MDP9921869.1"/>
    </source>
</evidence>
<dbReference type="Pfam" id="PF13304">
    <property type="entry name" value="AAA_21"/>
    <property type="match status" value="1"/>
</dbReference>
<protein>
    <submittedName>
        <fullName evidence="4">Energy-coupling factor transporter ATP-binding protein EcfA2</fullName>
    </submittedName>
</protein>
<dbReference type="EMBL" id="JAUSRR010000002">
    <property type="protein sequence ID" value="MDP9921869.1"/>
    <property type="molecule type" value="Genomic_DNA"/>
</dbReference>
<evidence type="ECO:0000313" key="5">
    <source>
        <dbReference type="Proteomes" id="UP001244295"/>
    </source>
</evidence>
<sequence>MIKKIRIRGYRIHRDLTIYPNPKLNLIVGGNESGKSTLIEAIVLTLTGRINGRSAAEELNPYWFNAADVADFIIKRAAGELKRLPEIDIEIFLDNVPELQELCGAHNSNLPTEACPGVRLRCLPNPDYLAELQAWVAAPTPLLPVEYYRVEWSTFADVRLTMRPRALTTAVIDARTVRSSGGVDYHLRQILGSQLEPQERASISLQYRQAKAILSEAAFKTVNQRIGQLHAALHAQPIALAMDQTARTSWEESVAPHVAGLPFTMSGQGQQSAIKIALAMNRHAGHAKYVTIEEPENHLSHTSLATLLDRMGALASDDQQLFITTHSSSVLNRLGIEALQFLGPVAPVKLDELSSGTVGYFKKLPGFDTLRLVLADKIVLVEGPSDEIIFERVFVDLFGKRPMACGIDVVSMRGLSLARGLELCHRLGKKVAATRDNDGIDPAELRKPLAQWLTAGQREVFIGEAAHGHTLEPQLIHHCGEAQLRTILGISDSANLETWMTREKTEAALRIARSTEAVKAPAYMLQAAKFIHG</sequence>
<dbReference type="RefSeq" id="WP_307635860.1">
    <property type="nucleotide sequence ID" value="NZ_JAUSRR010000002.1"/>
</dbReference>
<accession>A0AAW8DR68</accession>
<feature type="domain" description="Rad50/SbcC-type AAA" evidence="2">
    <location>
        <begin position="4"/>
        <end position="56"/>
    </location>
</feature>
<feature type="domain" description="OLD protein-like TOPRIM" evidence="3">
    <location>
        <begin position="374"/>
        <end position="438"/>
    </location>
</feature>
<dbReference type="InterPro" id="IPR034139">
    <property type="entry name" value="TOPRIM_OLD"/>
</dbReference>
<dbReference type="Pfam" id="PF20469">
    <property type="entry name" value="OLD-like_TOPRIM"/>
    <property type="match status" value="1"/>
</dbReference>
<proteinExistence type="predicted"/>
<dbReference type="InterPro" id="IPR027417">
    <property type="entry name" value="P-loop_NTPase"/>
</dbReference>
<dbReference type="GO" id="GO:0006302">
    <property type="term" value="P:double-strand break repair"/>
    <property type="evidence" value="ECO:0007669"/>
    <property type="project" value="InterPro"/>
</dbReference>